<name>A0A1U7F3G5_BRUMA</name>
<dbReference type="GO" id="GO:0005929">
    <property type="term" value="C:cilium"/>
    <property type="evidence" value="ECO:0007669"/>
    <property type="project" value="TreeGrafter"/>
</dbReference>
<gene>
    <name evidence="6" type="primary">Bm11378</name>
    <name evidence="6" type="ORF">BM_Bm11378</name>
</gene>
<dbReference type="GO" id="GO:0042953">
    <property type="term" value="P:lipoprotein transport"/>
    <property type="evidence" value="ECO:0007669"/>
    <property type="project" value="TreeGrafter"/>
</dbReference>
<protein>
    <submittedName>
        <fullName evidence="6">Bm11378</fullName>
    </submittedName>
</protein>
<dbReference type="Gene3D" id="2.70.50.40">
    <property type="entry name" value="GMP phosphodiesterase, delta subunit"/>
    <property type="match status" value="1"/>
</dbReference>
<keyword evidence="2" id="KW-0813">Transport</keyword>
<evidence type="ECO:0000256" key="1">
    <source>
        <dbReference type="ARBA" id="ARBA00008102"/>
    </source>
</evidence>
<reference evidence="6" key="2">
    <citation type="submission" date="2012-12" db="EMBL/GenBank/DDBJ databases">
        <authorList>
            <consortium name="WormBase Consortium"/>
            <person name="Ghedin E."/>
            <person name="Paulini M."/>
        </authorList>
    </citation>
    <scope>NUCLEOTIDE SEQUENCE</scope>
    <source>
        <strain evidence="6">FR3</strain>
    </source>
</reference>
<evidence type="ECO:0000313" key="6">
    <source>
        <dbReference type="EMBL" id="CDQ07115.1"/>
    </source>
</evidence>
<organism evidence="6">
    <name type="scientific">Brugia malayi</name>
    <name type="common">Filarial nematode worm</name>
    <dbReference type="NCBI Taxonomy" id="6279"/>
    <lineage>
        <taxon>Eukaryota</taxon>
        <taxon>Metazoa</taxon>
        <taxon>Ecdysozoa</taxon>
        <taxon>Nematoda</taxon>
        <taxon>Chromadorea</taxon>
        <taxon>Rhabditida</taxon>
        <taxon>Spirurina</taxon>
        <taxon>Spiruromorpha</taxon>
        <taxon>Filarioidea</taxon>
        <taxon>Onchocercidae</taxon>
        <taxon>Brugia</taxon>
    </lineage>
</organism>
<dbReference type="AlphaFoldDB" id="A0A1U7F3G5"/>
<dbReference type="InterPro" id="IPR051519">
    <property type="entry name" value="PDE6D_unc-119_myristoyl-bd"/>
</dbReference>
<dbReference type="InterPro" id="IPR037036">
    <property type="entry name" value="PDED_dom_sf"/>
</dbReference>
<proteinExistence type="inferred from homology"/>
<comment type="similarity">
    <text evidence="1">Belongs to the PDE6D/unc-119 family.</text>
</comment>
<keyword evidence="4" id="KW-0446">Lipid-binding</keyword>
<dbReference type="PANTHER" id="PTHR12951:SF1">
    <property type="entry name" value="PROTEIN UNC-119 HOMOLOG"/>
    <property type="match status" value="1"/>
</dbReference>
<dbReference type="GO" id="GO:0007399">
    <property type="term" value="P:nervous system development"/>
    <property type="evidence" value="ECO:0007669"/>
    <property type="project" value="TreeGrafter"/>
</dbReference>
<evidence type="ECO:0000256" key="4">
    <source>
        <dbReference type="ARBA" id="ARBA00023121"/>
    </source>
</evidence>
<evidence type="ECO:0000256" key="2">
    <source>
        <dbReference type="ARBA" id="ARBA00022448"/>
    </source>
</evidence>
<dbReference type="EMBL" id="LN857692">
    <property type="protein sequence ID" value="CDQ07115.1"/>
    <property type="molecule type" value="Genomic_DNA"/>
</dbReference>
<dbReference type="InterPro" id="IPR008015">
    <property type="entry name" value="PDED_dom"/>
</dbReference>
<keyword evidence="3" id="KW-0653">Protein transport</keyword>
<feature type="domain" description="GMP phosphodiesterase delta subunit" evidence="5">
    <location>
        <begin position="50"/>
        <end position="118"/>
    </location>
</feature>
<dbReference type="GO" id="GO:0060271">
    <property type="term" value="P:cilium assembly"/>
    <property type="evidence" value="ECO:0007669"/>
    <property type="project" value="TreeGrafter"/>
</dbReference>
<dbReference type="Pfam" id="PF05351">
    <property type="entry name" value="GMP_PDE_delta"/>
    <property type="match status" value="1"/>
</dbReference>
<reference evidence="6" key="1">
    <citation type="journal article" date="2007" name="Science">
        <title>Draft genome of the filarial nematode parasite Brugia malayi.</title>
        <authorList>
            <person name="Ghedin E."/>
            <person name="Wang S."/>
            <person name="Spiro D."/>
            <person name="Caler E."/>
            <person name="Zhao Q."/>
            <person name="Crabtree J."/>
            <person name="Allen J.E."/>
            <person name="Delcher A.L."/>
            <person name="Guiliano D.B."/>
            <person name="Miranda-Saavedra D."/>
            <person name="Angiuoli S.V."/>
            <person name="Creasy T."/>
            <person name="Amedeo P."/>
            <person name="Haas B."/>
            <person name="El-Sayed N.M."/>
            <person name="Wortman J.R."/>
            <person name="Feldblyum T."/>
            <person name="Tallon L."/>
            <person name="Schatz M."/>
            <person name="Shumway M."/>
            <person name="Koo H."/>
            <person name="Salzberg S.L."/>
            <person name="Schobel S."/>
            <person name="Pertea M."/>
            <person name="Pop M."/>
            <person name="White O."/>
            <person name="Barton G.J."/>
            <person name="Carlow C.K."/>
            <person name="Crawford M.J."/>
            <person name="Daub J."/>
            <person name="Dimmic M.W."/>
            <person name="Estes C.F."/>
            <person name="Foster J.M."/>
            <person name="Ganatra M."/>
            <person name="Gregory W.F."/>
            <person name="Johnson N.M."/>
            <person name="Jin J."/>
            <person name="Komuniecki R."/>
            <person name="Korf I."/>
            <person name="Kumar S."/>
            <person name="Laney S."/>
            <person name="Li B.W."/>
            <person name="Li W."/>
            <person name="Lindblom T.H."/>
            <person name="Lustigman S."/>
            <person name="Ma D."/>
            <person name="Maina C.V."/>
            <person name="Martin D.M."/>
            <person name="McCarter J.P."/>
            <person name="McReynolds L."/>
            <person name="Mitreva M."/>
            <person name="Nutman T.B."/>
            <person name="Parkinson J."/>
            <person name="Peregrin-Alvarez J.M."/>
            <person name="Poole C."/>
            <person name="Ren Q."/>
            <person name="Saunders L."/>
            <person name="Sluder A.E."/>
            <person name="Smith K."/>
            <person name="Stanke M."/>
            <person name="Unnasch T.R."/>
            <person name="Ware J."/>
            <person name="Wei A.D."/>
            <person name="Weil G."/>
            <person name="Williams D.J."/>
            <person name="Zhang Y."/>
            <person name="Williams S.A."/>
            <person name="Fraser-Liggett C."/>
            <person name="Slatko B."/>
            <person name="Blaxter M.L."/>
            <person name="Scott A.L."/>
        </authorList>
    </citation>
    <scope>NUCLEOTIDE SEQUENCE</scope>
    <source>
        <strain evidence="6">FR3</strain>
    </source>
</reference>
<dbReference type="PANTHER" id="PTHR12951">
    <property type="entry name" value="RETINAL PROTEIN 4"/>
    <property type="match status" value="1"/>
</dbReference>
<sequence length="118" mass="13708">MRRCSSSTSADNRIREPLTEAELRARPIITPEDVLRLNKITDDYLCEPDANIYDIEFTRFKIRDLDTDQILFEIAKPTSEELDIDDLNLEKRDDTSAARFVRYQFTPAFLLLKHVGAT</sequence>
<dbReference type="SUPFAM" id="SSF81296">
    <property type="entry name" value="E set domains"/>
    <property type="match status" value="1"/>
</dbReference>
<accession>A0A1U7F3G5</accession>
<evidence type="ECO:0000256" key="3">
    <source>
        <dbReference type="ARBA" id="ARBA00022927"/>
    </source>
</evidence>
<dbReference type="GO" id="GO:0008289">
    <property type="term" value="F:lipid binding"/>
    <property type="evidence" value="ECO:0007669"/>
    <property type="project" value="UniProtKB-KW"/>
</dbReference>
<dbReference type="InterPro" id="IPR014756">
    <property type="entry name" value="Ig_E-set"/>
</dbReference>
<evidence type="ECO:0000259" key="5">
    <source>
        <dbReference type="Pfam" id="PF05351"/>
    </source>
</evidence>